<evidence type="ECO:0000313" key="3">
    <source>
        <dbReference type="Proteomes" id="UP001486565"/>
    </source>
</evidence>
<dbReference type="InterPro" id="IPR001347">
    <property type="entry name" value="SIS_dom"/>
</dbReference>
<feature type="domain" description="SIS" evidence="1">
    <location>
        <begin position="36"/>
        <end position="179"/>
    </location>
</feature>
<dbReference type="InterPro" id="IPR035474">
    <property type="entry name" value="SIS_Kpsf"/>
</dbReference>
<organism evidence="2 3">
    <name type="scientific">Defluviitalea saccharophila</name>
    <dbReference type="NCBI Taxonomy" id="879970"/>
    <lineage>
        <taxon>Bacteria</taxon>
        <taxon>Bacillati</taxon>
        <taxon>Bacillota</taxon>
        <taxon>Clostridia</taxon>
        <taxon>Lachnospirales</taxon>
        <taxon>Defluviitaleaceae</taxon>
        <taxon>Defluviitalea</taxon>
    </lineage>
</organism>
<dbReference type="PANTHER" id="PTHR38418:SF2">
    <property type="entry name" value="SUGAR ISOMERASE, KPSF_GUTQ (AFU_ORTHOLOGUE AFUA_6G08860)"/>
    <property type="match status" value="1"/>
</dbReference>
<reference evidence="2 3" key="1">
    <citation type="submission" date="2023-03" db="EMBL/GenBank/DDBJ databases">
        <title>Novel Species.</title>
        <authorList>
            <person name="Ma S."/>
        </authorList>
    </citation>
    <scope>NUCLEOTIDE SEQUENCE [LARGE SCALE GENOMIC DNA]</scope>
    <source>
        <strain evidence="2 3">LIND6LT2</strain>
    </source>
</reference>
<sequence>MEDKQLWEGILNTWEIEAASVQKLTQTMNEGTVLEVVKTIGDCKGRVLVAGCGTSAAAAKKIAHSLCCVERPACYLNPSDAVHGALGMLQKDDVLILISKGGNTLEIANLIPACKAKGAKLIGVTENPESLLGKEADIILKVKVDKEPCPFNMLATASTMAVISVFDAISIALMHYTNYTKEQFLIIHPGGAVGERLLKK</sequence>
<dbReference type="RefSeq" id="WP_341875993.1">
    <property type="nucleotide sequence ID" value="NZ_CP121687.1"/>
</dbReference>
<name>A0ABZ2Y3G0_9FIRM</name>
<dbReference type="CDD" id="cd05014">
    <property type="entry name" value="SIS_Kpsf"/>
    <property type="match status" value="1"/>
</dbReference>
<gene>
    <name evidence="2" type="ORF">QBE51_09180</name>
</gene>
<protein>
    <submittedName>
        <fullName evidence="2">SIS domain-containing protein</fullName>
    </submittedName>
</protein>
<accession>A0ABZ2Y3G0</accession>
<dbReference type="SUPFAM" id="SSF53697">
    <property type="entry name" value="SIS domain"/>
    <property type="match status" value="1"/>
</dbReference>
<keyword evidence="3" id="KW-1185">Reference proteome</keyword>
<evidence type="ECO:0000259" key="1">
    <source>
        <dbReference type="PROSITE" id="PS51464"/>
    </source>
</evidence>
<dbReference type="InterPro" id="IPR046348">
    <property type="entry name" value="SIS_dom_sf"/>
</dbReference>
<dbReference type="PROSITE" id="PS51464">
    <property type="entry name" value="SIS"/>
    <property type="match status" value="1"/>
</dbReference>
<dbReference type="Gene3D" id="3.40.50.10490">
    <property type="entry name" value="Glucose-6-phosphate isomerase like protein, domain 1"/>
    <property type="match status" value="1"/>
</dbReference>
<evidence type="ECO:0000313" key="2">
    <source>
        <dbReference type="EMBL" id="WZL68989.1"/>
    </source>
</evidence>
<dbReference type="PANTHER" id="PTHR38418">
    <property type="entry name" value="SUGAR ISOMERASE, KPSF/GUTQ (AFU_ORTHOLOGUE AFUA_6G08860)"/>
    <property type="match status" value="1"/>
</dbReference>
<dbReference type="Pfam" id="PF01380">
    <property type="entry name" value="SIS"/>
    <property type="match status" value="1"/>
</dbReference>
<dbReference type="EMBL" id="CP121687">
    <property type="protein sequence ID" value="WZL68989.1"/>
    <property type="molecule type" value="Genomic_DNA"/>
</dbReference>
<dbReference type="Proteomes" id="UP001486565">
    <property type="component" value="Chromosome"/>
</dbReference>
<proteinExistence type="predicted"/>